<keyword evidence="1" id="KW-1133">Transmembrane helix</keyword>
<proteinExistence type="predicted"/>
<evidence type="ECO:0000313" key="2">
    <source>
        <dbReference type="EMBL" id="MBJ7608859.1"/>
    </source>
</evidence>
<keyword evidence="1" id="KW-0472">Membrane</keyword>
<evidence type="ECO:0000256" key="1">
    <source>
        <dbReference type="SAM" id="Phobius"/>
    </source>
</evidence>
<gene>
    <name evidence="2" type="ORF">JF887_05445</name>
</gene>
<organism evidence="2 3">
    <name type="scientific">Candidatus Amunia macphersoniae</name>
    <dbReference type="NCBI Taxonomy" id="3127014"/>
    <lineage>
        <taxon>Bacteria</taxon>
        <taxon>Bacillati</taxon>
        <taxon>Candidatus Dormiibacterota</taxon>
        <taxon>Candidatus Dormibacteria</taxon>
        <taxon>Candidatus Aeolococcales</taxon>
        <taxon>Candidatus Aeolococcaceae</taxon>
        <taxon>Candidatus Amunia</taxon>
    </lineage>
</organism>
<protein>
    <submittedName>
        <fullName evidence="2">Uncharacterized protein</fullName>
    </submittedName>
</protein>
<dbReference type="Proteomes" id="UP000614410">
    <property type="component" value="Unassembled WGS sequence"/>
</dbReference>
<evidence type="ECO:0000313" key="3">
    <source>
        <dbReference type="Proteomes" id="UP000614410"/>
    </source>
</evidence>
<feature type="transmembrane region" description="Helical" evidence="1">
    <location>
        <begin position="32"/>
        <end position="56"/>
    </location>
</feature>
<dbReference type="AlphaFoldDB" id="A0A934NJ38"/>
<comment type="caution">
    <text evidence="2">The sequence shown here is derived from an EMBL/GenBank/DDBJ whole genome shotgun (WGS) entry which is preliminary data.</text>
</comment>
<sequence>MTRVAAWALGAMSFALGAAGLGLVIAGDDVTAFLLSGHADAAMIATAGAVLSRIILQRRPRHPIGWGAVVVGAVAAGLGDRRAAKPTAPRSR</sequence>
<name>A0A934NJ38_9BACT</name>
<accession>A0A934NJ38</accession>
<reference evidence="2 3" key="1">
    <citation type="submission" date="2020-10" db="EMBL/GenBank/DDBJ databases">
        <title>Ca. Dormibacterota MAGs.</title>
        <authorList>
            <person name="Montgomery K."/>
        </authorList>
    </citation>
    <scope>NUCLEOTIDE SEQUENCE [LARGE SCALE GENOMIC DNA]</scope>
    <source>
        <strain evidence="2">Mitchell_Peninsula_5</strain>
    </source>
</reference>
<dbReference type="EMBL" id="JAEKNN010000025">
    <property type="protein sequence ID" value="MBJ7608859.1"/>
    <property type="molecule type" value="Genomic_DNA"/>
</dbReference>
<keyword evidence="1" id="KW-0812">Transmembrane</keyword>